<gene>
    <name evidence="2" type="ORF">FB388_2578</name>
</gene>
<evidence type="ECO:0000313" key="3">
    <source>
        <dbReference type="Proteomes" id="UP000319818"/>
    </source>
</evidence>
<evidence type="ECO:0000256" key="1">
    <source>
        <dbReference type="SAM" id="MobiDB-lite"/>
    </source>
</evidence>
<dbReference type="AlphaFoldDB" id="A0A543GGI3"/>
<feature type="compositionally biased region" description="Pro residues" evidence="1">
    <location>
        <begin position="184"/>
        <end position="196"/>
    </location>
</feature>
<sequence>MAVGRHRHAVTVRADGLATVLGPLLRDPWVRAAALVDVGSGMVLDSWSRGETGDPELVSAAAAELVRVAVGMLGSAEPEVVVRLGSSWHHLVRAVPDPRGGPLALSVVVQGSQRAVERTRRRLGRVPVAALCAGPGLSRRPVDGMWVLPTAPPPPASAARLSRARLEPPPLPVFPAAPARSAPPVTPARPAPPAALPPGRRVP</sequence>
<organism evidence="2 3">
    <name type="scientific">Pseudonocardia cypriaca</name>
    <dbReference type="NCBI Taxonomy" id="882449"/>
    <lineage>
        <taxon>Bacteria</taxon>
        <taxon>Bacillati</taxon>
        <taxon>Actinomycetota</taxon>
        <taxon>Actinomycetes</taxon>
        <taxon>Pseudonocardiales</taxon>
        <taxon>Pseudonocardiaceae</taxon>
        <taxon>Pseudonocardia</taxon>
    </lineage>
</organism>
<evidence type="ECO:0000313" key="2">
    <source>
        <dbReference type="EMBL" id="TQM45181.1"/>
    </source>
</evidence>
<reference evidence="2 3" key="1">
    <citation type="submission" date="2019-06" db="EMBL/GenBank/DDBJ databases">
        <title>Sequencing the genomes of 1000 actinobacteria strains.</title>
        <authorList>
            <person name="Klenk H.-P."/>
        </authorList>
    </citation>
    <scope>NUCLEOTIDE SEQUENCE [LARGE SCALE GENOMIC DNA]</scope>
    <source>
        <strain evidence="2 3">DSM 45511</strain>
    </source>
</reference>
<proteinExistence type="predicted"/>
<protein>
    <submittedName>
        <fullName evidence="2">Uncharacterized protein</fullName>
    </submittedName>
</protein>
<comment type="caution">
    <text evidence="2">The sequence shown here is derived from an EMBL/GenBank/DDBJ whole genome shotgun (WGS) entry which is preliminary data.</text>
</comment>
<dbReference type="Proteomes" id="UP000319818">
    <property type="component" value="Unassembled WGS sequence"/>
</dbReference>
<keyword evidence="3" id="KW-1185">Reference proteome</keyword>
<dbReference type="EMBL" id="VFPH01000001">
    <property type="protein sequence ID" value="TQM45181.1"/>
    <property type="molecule type" value="Genomic_DNA"/>
</dbReference>
<accession>A0A543GGI3</accession>
<name>A0A543GGI3_9PSEU</name>
<feature type="region of interest" description="Disordered" evidence="1">
    <location>
        <begin position="154"/>
        <end position="203"/>
    </location>
</feature>